<reference evidence="3 4" key="2">
    <citation type="journal article" date="2022" name="Mar. Drugs">
        <title>Bioassay-Guided Fractionation Leads to the Detection of Cholic Acid Generated by the Rare Thalassomonas sp.</title>
        <authorList>
            <person name="Pheiffer F."/>
            <person name="Schneider Y.K."/>
            <person name="Hansen E.H."/>
            <person name="Andersen J.H."/>
            <person name="Isaksson J."/>
            <person name="Busche T."/>
            <person name="R C."/>
            <person name="Kalinowski J."/>
            <person name="Zyl L.V."/>
            <person name="Trindade M."/>
        </authorList>
    </citation>
    <scope>NUCLEOTIDE SEQUENCE [LARGE SCALE GENOMIC DNA]</scope>
    <source>
        <strain evidence="3 4">XOM25</strain>
    </source>
</reference>
<gene>
    <name evidence="3" type="ORF">SG34_030055</name>
</gene>
<dbReference type="AlphaFoldDB" id="A0AAE9ZEC1"/>
<dbReference type="EMBL" id="CP059734">
    <property type="protein sequence ID" value="WDE09023.1"/>
    <property type="molecule type" value="Genomic_DNA"/>
</dbReference>
<organism evidence="3 4">
    <name type="scientific">Thalassomonas viridans</name>
    <dbReference type="NCBI Taxonomy" id="137584"/>
    <lineage>
        <taxon>Bacteria</taxon>
        <taxon>Pseudomonadati</taxon>
        <taxon>Pseudomonadota</taxon>
        <taxon>Gammaproteobacteria</taxon>
        <taxon>Alteromonadales</taxon>
        <taxon>Colwelliaceae</taxon>
        <taxon>Thalassomonas</taxon>
    </lineage>
</organism>
<reference evidence="3 4" key="1">
    <citation type="journal article" date="2015" name="Genome Announc.">
        <title>Draft Genome Sequences of Marine Isolates of Thalassomonas viridans and Thalassomonas actiniarum.</title>
        <authorList>
            <person name="Olonade I."/>
            <person name="van Zyl L.J."/>
            <person name="Trindade M."/>
        </authorList>
    </citation>
    <scope>NUCLEOTIDE SEQUENCE [LARGE SCALE GENOMIC DNA]</scope>
    <source>
        <strain evidence="3 4">XOM25</strain>
    </source>
</reference>
<dbReference type="Pfam" id="PF18417">
    <property type="entry name" value="LodA_C"/>
    <property type="match status" value="1"/>
</dbReference>
<evidence type="ECO:0000313" key="3">
    <source>
        <dbReference type="EMBL" id="WDE09023.1"/>
    </source>
</evidence>
<proteinExistence type="predicted"/>
<dbReference type="Pfam" id="PF17990">
    <property type="entry name" value="LodA_N"/>
    <property type="match status" value="1"/>
</dbReference>
<evidence type="ECO:0008006" key="5">
    <source>
        <dbReference type="Google" id="ProtNLM"/>
    </source>
</evidence>
<name>A0AAE9ZEC1_9GAMM</name>
<evidence type="ECO:0000259" key="2">
    <source>
        <dbReference type="Pfam" id="PF18417"/>
    </source>
</evidence>
<evidence type="ECO:0000259" key="1">
    <source>
        <dbReference type="Pfam" id="PF17990"/>
    </source>
</evidence>
<dbReference type="KEGG" id="tvd:SG34_030055"/>
<dbReference type="RefSeq" id="WP_044837083.1">
    <property type="nucleotide sequence ID" value="NZ_CP059734.1"/>
</dbReference>
<dbReference type="InterPro" id="IPR041173">
    <property type="entry name" value="LodA_C"/>
</dbReference>
<feature type="domain" description="L-lysine epsilon oxidase C-terminal" evidence="2">
    <location>
        <begin position="428"/>
        <end position="573"/>
    </location>
</feature>
<dbReference type="InterPro" id="IPR041168">
    <property type="entry name" value="LodA_N"/>
</dbReference>
<accession>A0AAE9ZEC1</accession>
<keyword evidence="4" id="KW-1185">Reference proteome</keyword>
<protein>
    <recommendedName>
        <fullName evidence="5">L-lysine 6-oxidase</fullName>
    </recommendedName>
</protein>
<dbReference type="Proteomes" id="UP000032352">
    <property type="component" value="Chromosome pTvir"/>
</dbReference>
<feature type="domain" description="L-Lysine epsilon oxidase N-terminal" evidence="1">
    <location>
        <begin position="11"/>
        <end position="263"/>
    </location>
</feature>
<dbReference type="CDD" id="cd14731">
    <property type="entry name" value="LodA_like_1"/>
    <property type="match status" value="1"/>
</dbReference>
<sequence>MSKPGKRYYIYPAIGIARVGNSESEYLISPDVINQPFDAGQNYKDNQGRVKRQAARFRIYAMDDNGKVLEEVVCSDKVQIEWSVHLANRKAINYQFKNAMDLDDLPLDRKKLDPELDKLPAELRSLFTDPGNLAMDCNLRNPDITDLEDRRQLLLLDPGKRKIKGISRNQGNAQKKEDFTFDSAKFYQGTRHQQDVYLGELQTDEKGRLLVLGGRGKSASFDGQPAVTFANNNGWHDDVADGTVRAKVIIDGEKFEAEPAMVAITPPNFAPGIEGTVTLLDVVEDLFEKQGLLKPVEQVSFYRDIYPIFKSLVDNQAVNSGFYFLFGENAPGNFTAGQLREKISDNSSDSLALRRYLFNQFRPSVTQAKIRRIQALADIYQQHQVKSPGLSLQVGEIARQAISASQEAVEADQLPPFYGDAYADFTDNPLANLSLTDRQYENLRRWSEGDFICDAHEPEINCLEDVPLQEQPRALTRGHLAQCLGGPFHPGIELTWFLRRISMWNTEDPLDKMRLNILPKDQQVQDYFGPVLTPDIALAQMFNASGPGTLTRFMGVPWQTDEASCRSGQDYDPAYYLPLASFWSARVPNQVLSQRSFDRLKDDNLPPLQRLKHLNYRQDWLRFFNSTVYQTQINGMVSDWSKIGIVKEQKLDPPLKLGEYELSSLWVESEVNKKFTVNDPSYRQLLRMESLANAAGEVSAPDGNAEFLANLRELERDDCDFAANTEPERPTFTRRQLFGGKD</sequence>
<dbReference type="InterPro" id="IPR033798">
    <property type="entry name" value="LodA-like"/>
</dbReference>
<evidence type="ECO:0000313" key="4">
    <source>
        <dbReference type="Proteomes" id="UP000032352"/>
    </source>
</evidence>